<comment type="caution">
    <text evidence="2">The sequence shown here is derived from an EMBL/GenBank/DDBJ whole genome shotgun (WGS) entry which is preliminary data.</text>
</comment>
<evidence type="ECO:0000313" key="2">
    <source>
        <dbReference type="EMBL" id="MCT2581660.1"/>
    </source>
</evidence>
<reference evidence="2 3" key="1">
    <citation type="submission" date="2021-02" db="EMBL/GenBank/DDBJ databases">
        <title>Actinophytocola xerophila sp. nov., isolated from soil of cotton cropping field.</title>
        <authorList>
            <person name="Huang R."/>
            <person name="Chen X."/>
            <person name="Ge X."/>
            <person name="Liu W."/>
        </authorList>
    </citation>
    <scope>NUCLEOTIDE SEQUENCE [LARGE SCALE GENOMIC DNA]</scope>
    <source>
        <strain evidence="2 3">S1-96</strain>
    </source>
</reference>
<accession>A0ABT2J1C1</accession>
<name>A0ABT2J1C1_9PSEU</name>
<evidence type="ECO:0008006" key="4">
    <source>
        <dbReference type="Google" id="ProtNLM"/>
    </source>
</evidence>
<feature type="compositionally biased region" description="Low complexity" evidence="1">
    <location>
        <begin position="36"/>
        <end position="50"/>
    </location>
</feature>
<evidence type="ECO:0000313" key="3">
    <source>
        <dbReference type="Proteomes" id="UP001156441"/>
    </source>
</evidence>
<proteinExistence type="predicted"/>
<dbReference type="RefSeq" id="WP_260189019.1">
    <property type="nucleotide sequence ID" value="NZ_JAFFZE010000003.1"/>
</dbReference>
<sequence>MAVRGPVVSAVVAVGGLVGMMTVNSVGGLVVDDSGQQATSEVAATASETPTEPPTQPPTETQPPPETTEVPPTTEVETTEPAPPDEPAPFPAEAVYAGEVDGGPMTIAVAVKGEQAAAYLCDGANVESWLQGTARDGRLDVRSKDGTNRVVATLDGRDLTGTATVAGQELPFTAGEAKAPAGLYRGEGAEATIGWIVLPDGTQVGIATGPGGSEPAPRLNPERGAVTLDGRRVVADEVAGDTTF</sequence>
<feature type="region of interest" description="Disordered" evidence="1">
    <location>
        <begin position="34"/>
        <end position="91"/>
    </location>
</feature>
<organism evidence="2 3">
    <name type="scientific">Actinophytocola gossypii</name>
    <dbReference type="NCBI Taxonomy" id="2812003"/>
    <lineage>
        <taxon>Bacteria</taxon>
        <taxon>Bacillati</taxon>
        <taxon>Actinomycetota</taxon>
        <taxon>Actinomycetes</taxon>
        <taxon>Pseudonocardiales</taxon>
        <taxon>Pseudonocardiaceae</taxon>
    </lineage>
</organism>
<feature type="compositionally biased region" description="Low complexity" evidence="1">
    <location>
        <begin position="67"/>
        <end position="80"/>
    </location>
</feature>
<dbReference type="EMBL" id="JAFFZE010000003">
    <property type="protein sequence ID" value="MCT2581660.1"/>
    <property type="molecule type" value="Genomic_DNA"/>
</dbReference>
<evidence type="ECO:0000256" key="1">
    <source>
        <dbReference type="SAM" id="MobiDB-lite"/>
    </source>
</evidence>
<protein>
    <recommendedName>
        <fullName evidence="4">Serine/threonine protein kinase</fullName>
    </recommendedName>
</protein>
<feature type="compositionally biased region" description="Pro residues" evidence="1">
    <location>
        <begin position="51"/>
        <end position="66"/>
    </location>
</feature>
<dbReference type="Proteomes" id="UP001156441">
    <property type="component" value="Unassembled WGS sequence"/>
</dbReference>
<keyword evidence="3" id="KW-1185">Reference proteome</keyword>
<feature type="compositionally biased region" description="Pro residues" evidence="1">
    <location>
        <begin position="81"/>
        <end position="90"/>
    </location>
</feature>
<gene>
    <name evidence="2" type="ORF">JT362_00810</name>
</gene>